<dbReference type="AlphaFoldDB" id="A0A9J6ESF5"/>
<sequence length="292" mass="31270">MGFSGRISEVNSSNLRCRGAPSRNSGMDAAPSTTRLPDPPILGIPFVCKAESPIDATEVYAGAVEHVNIKSEPMSPLHFQDSHAFSPSECFESIYPTSVASSSADCCSSLPSTIADFLDLPVEPGCPAGSHSMPSVMPVQSLSAVKSSPPGSPCRDIGSINSDDSQNIDLTPEATVSRLEHEQDSVSGVAFRETAGEGLQHACTQHACTGCKDLSNKLNHKRFLDRTRSLSYRAGKMPVIQKAEKEIAMLAARNASLRLEVEHAEHTIASLRRVLRDIVLAKFQHSGMSPNI</sequence>
<evidence type="ECO:0000256" key="2">
    <source>
        <dbReference type="SAM" id="MobiDB-lite"/>
    </source>
</evidence>
<feature type="region of interest" description="Disordered" evidence="2">
    <location>
        <begin position="140"/>
        <end position="168"/>
    </location>
</feature>
<reference evidence="3" key="2">
    <citation type="submission" date="2021-09" db="EMBL/GenBank/DDBJ databases">
        <authorList>
            <person name="Jia N."/>
            <person name="Wang J."/>
            <person name="Shi W."/>
            <person name="Du L."/>
            <person name="Sun Y."/>
            <person name="Zhan W."/>
            <person name="Jiang J."/>
            <person name="Wang Q."/>
            <person name="Zhang B."/>
            <person name="Ji P."/>
            <person name="Sakyi L.B."/>
            <person name="Cui X."/>
            <person name="Yuan T."/>
            <person name="Jiang B."/>
            <person name="Yang W."/>
            <person name="Lam T.T.-Y."/>
            <person name="Chang Q."/>
            <person name="Ding S."/>
            <person name="Wang X."/>
            <person name="Zhu J."/>
            <person name="Ruan X."/>
            <person name="Zhao L."/>
            <person name="Wei J."/>
            <person name="Que T."/>
            <person name="Du C."/>
            <person name="Cheng J."/>
            <person name="Dai P."/>
            <person name="Han X."/>
            <person name="Huang E."/>
            <person name="Gao Y."/>
            <person name="Liu J."/>
            <person name="Shao H."/>
            <person name="Ye R."/>
            <person name="Li L."/>
            <person name="Wei W."/>
            <person name="Wang X."/>
            <person name="Wang C."/>
            <person name="Huo Q."/>
            <person name="Li W."/>
            <person name="Guo W."/>
            <person name="Chen H."/>
            <person name="Chen S."/>
            <person name="Zhou L."/>
            <person name="Zhou L."/>
            <person name="Ni X."/>
            <person name="Tian J."/>
            <person name="Zhou Y."/>
            <person name="Sheng Y."/>
            <person name="Liu T."/>
            <person name="Pan Y."/>
            <person name="Xia L."/>
            <person name="Li J."/>
            <person name="Zhao F."/>
            <person name="Cao W."/>
        </authorList>
    </citation>
    <scope>NUCLEOTIDE SEQUENCE</scope>
    <source>
        <strain evidence="3">Rmic-2018</strain>
        <tissue evidence="3">Larvae</tissue>
    </source>
</reference>
<evidence type="ECO:0000313" key="3">
    <source>
        <dbReference type="EMBL" id="KAH8037242.1"/>
    </source>
</evidence>
<dbReference type="Proteomes" id="UP000821866">
    <property type="component" value="Chromosome 10"/>
</dbReference>
<comment type="caution">
    <text evidence="3">The sequence shown here is derived from an EMBL/GenBank/DDBJ whole genome shotgun (WGS) entry which is preliminary data.</text>
</comment>
<gene>
    <name evidence="3" type="ORF">HPB51_009685</name>
</gene>
<accession>A0A9J6ESF5</accession>
<feature type="compositionally biased region" description="Polar residues" evidence="2">
    <location>
        <begin position="159"/>
        <end position="168"/>
    </location>
</feature>
<protein>
    <recommendedName>
        <fullName evidence="5">BZIP domain-containing protein</fullName>
    </recommendedName>
</protein>
<keyword evidence="4" id="KW-1185">Reference proteome</keyword>
<evidence type="ECO:0000313" key="4">
    <source>
        <dbReference type="Proteomes" id="UP000821866"/>
    </source>
</evidence>
<dbReference type="EMBL" id="JABSTU010000002">
    <property type="protein sequence ID" value="KAH8037242.1"/>
    <property type="molecule type" value="Genomic_DNA"/>
</dbReference>
<proteinExistence type="predicted"/>
<feature type="coiled-coil region" evidence="1">
    <location>
        <begin position="240"/>
        <end position="274"/>
    </location>
</feature>
<organism evidence="3 4">
    <name type="scientific">Rhipicephalus microplus</name>
    <name type="common">Cattle tick</name>
    <name type="synonym">Boophilus microplus</name>
    <dbReference type="NCBI Taxonomy" id="6941"/>
    <lineage>
        <taxon>Eukaryota</taxon>
        <taxon>Metazoa</taxon>
        <taxon>Ecdysozoa</taxon>
        <taxon>Arthropoda</taxon>
        <taxon>Chelicerata</taxon>
        <taxon>Arachnida</taxon>
        <taxon>Acari</taxon>
        <taxon>Parasitiformes</taxon>
        <taxon>Ixodida</taxon>
        <taxon>Ixodoidea</taxon>
        <taxon>Ixodidae</taxon>
        <taxon>Rhipicephalinae</taxon>
        <taxon>Rhipicephalus</taxon>
        <taxon>Boophilus</taxon>
    </lineage>
</organism>
<feature type="region of interest" description="Disordered" evidence="2">
    <location>
        <begin position="1"/>
        <end position="35"/>
    </location>
</feature>
<evidence type="ECO:0008006" key="5">
    <source>
        <dbReference type="Google" id="ProtNLM"/>
    </source>
</evidence>
<reference evidence="3" key="1">
    <citation type="journal article" date="2020" name="Cell">
        <title>Large-Scale Comparative Analyses of Tick Genomes Elucidate Their Genetic Diversity and Vector Capacities.</title>
        <authorList>
            <consortium name="Tick Genome and Microbiome Consortium (TIGMIC)"/>
            <person name="Jia N."/>
            <person name="Wang J."/>
            <person name="Shi W."/>
            <person name="Du L."/>
            <person name="Sun Y."/>
            <person name="Zhan W."/>
            <person name="Jiang J.F."/>
            <person name="Wang Q."/>
            <person name="Zhang B."/>
            <person name="Ji P."/>
            <person name="Bell-Sakyi L."/>
            <person name="Cui X.M."/>
            <person name="Yuan T.T."/>
            <person name="Jiang B.G."/>
            <person name="Yang W.F."/>
            <person name="Lam T.T."/>
            <person name="Chang Q.C."/>
            <person name="Ding S.J."/>
            <person name="Wang X.J."/>
            <person name="Zhu J.G."/>
            <person name="Ruan X.D."/>
            <person name="Zhao L."/>
            <person name="Wei J.T."/>
            <person name="Ye R.Z."/>
            <person name="Que T.C."/>
            <person name="Du C.H."/>
            <person name="Zhou Y.H."/>
            <person name="Cheng J.X."/>
            <person name="Dai P.F."/>
            <person name="Guo W.B."/>
            <person name="Han X.H."/>
            <person name="Huang E.J."/>
            <person name="Li L.F."/>
            <person name="Wei W."/>
            <person name="Gao Y.C."/>
            <person name="Liu J.Z."/>
            <person name="Shao H.Z."/>
            <person name="Wang X."/>
            <person name="Wang C.C."/>
            <person name="Yang T.C."/>
            <person name="Huo Q.B."/>
            <person name="Li W."/>
            <person name="Chen H.Y."/>
            <person name="Chen S.E."/>
            <person name="Zhou L.G."/>
            <person name="Ni X.B."/>
            <person name="Tian J.H."/>
            <person name="Sheng Y."/>
            <person name="Liu T."/>
            <person name="Pan Y.S."/>
            <person name="Xia L.Y."/>
            <person name="Li J."/>
            <person name="Zhao F."/>
            <person name="Cao W.C."/>
        </authorList>
    </citation>
    <scope>NUCLEOTIDE SEQUENCE</scope>
    <source>
        <strain evidence="3">Rmic-2018</strain>
    </source>
</reference>
<name>A0A9J6ESF5_RHIMP</name>
<keyword evidence="1" id="KW-0175">Coiled coil</keyword>
<dbReference type="VEuPathDB" id="VectorBase:LOC119179464"/>
<evidence type="ECO:0000256" key="1">
    <source>
        <dbReference type="SAM" id="Coils"/>
    </source>
</evidence>